<dbReference type="PANTHER" id="PTHR21600">
    <property type="entry name" value="MITOCHONDRIAL RNA PSEUDOURIDINE SYNTHASE"/>
    <property type="match status" value="1"/>
</dbReference>
<sequence>MSKREASPLPQRDGLDAVRIVLPPAGPWRTVREYLHVRLSRLEPERIDAMLSQGRFVTADGPVATESPYRPGLSVWFHRELPEEKPVPFDVEILHRDEHIVVVHKPHFLATTPRGQHVMQTALVRVRQKLGLPELSPAHRLDRATAGVLLFVVRPELRSAYQKLFAQRLVHKEYEAIAPVRPDLTLPTVVRSRIVKRRGVLQAHEVPGEPNAETYVELLERRGDLGRYRLVPRTGRTHQLRVHLNALGIPIVGDPVYPHVRPSAWDDFSRPLQLLARTLAFIDPISKQERWFTSPASLSAWRETPERPTAAESR</sequence>
<evidence type="ECO:0000259" key="4">
    <source>
        <dbReference type="Pfam" id="PF00849"/>
    </source>
</evidence>
<evidence type="ECO:0000313" key="5">
    <source>
        <dbReference type="EMBL" id="MFO7192889.1"/>
    </source>
</evidence>
<dbReference type="GO" id="GO:0009982">
    <property type="term" value="F:pseudouridine synthase activity"/>
    <property type="evidence" value="ECO:0007669"/>
    <property type="project" value="UniProtKB-ARBA"/>
</dbReference>
<dbReference type="GO" id="GO:0140098">
    <property type="term" value="F:catalytic activity, acting on RNA"/>
    <property type="evidence" value="ECO:0007669"/>
    <property type="project" value="UniProtKB-ARBA"/>
</dbReference>
<gene>
    <name evidence="5" type="ORF">DIU77_011660</name>
</gene>
<comment type="caution">
    <text evidence="5">The sequence shown here is derived from an EMBL/GenBank/DDBJ whole genome shotgun (WGS) entry which is preliminary data.</text>
</comment>
<dbReference type="InterPro" id="IPR006145">
    <property type="entry name" value="PsdUridine_synth_RsuA/RluA"/>
</dbReference>
<dbReference type="Pfam" id="PF00849">
    <property type="entry name" value="PseudoU_synth_2"/>
    <property type="match status" value="1"/>
</dbReference>
<feature type="domain" description="Pseudouridine synthase RsuA/RluA-like" evidence="4">
    <location>
        <begin position="99"/>
        <end position="246"/>
    </location>
</feature>
<accession>A0ABD6FIE8</accession>
<dbReference type="AlphaFoldDB" id="A0ABD6FIE8"/>
<evidence type="ECO:0000256" key="3">
    <source>
        <dbReference type="ARBA" id="ARBA00033164"/>
    </source>
</evidence>
<organism evidence="5 6">
    <name type="scientific">Thermocrispum agreste</name>
    <dbReference type="NCBI Taxonomy" id="37925"/>
    <lineage>
        <taxon>Bacteria</taxon>
        <taxon>Bacillati</taxon>
        <taxon>Actinomycetota</taxon>
        <taxon>Actinomycetes</taxon>
        <taxon>Pseudonocardiales</taxon>
        <taxon>Pseudonocardiaceae</taxon>
        <taxon>Thermocrispum</taxon>
    </lineage>
</organism>
<comment type="catalytic activity">
    <reaction evidence="1">
        <text>a uridine in RNA = a pseudouridine in RNA</text>
        <dbReference type="Rhea" id="RHEA:48348"/>
        <dbReference type="Rhea" id="RHEA-COMP:12068"/>
        <dbReference type="Rhea" id="RHEA-COMP:12069"/>
        <dbReference type="ChEBI" id="CHEBI:65314"/>
        <dbReference type="ChEBI" id="CHEBI:65315"/>
    </reaction>
</comment>
<protein>
    <recommendedName>
        <fullName evidence="2">RNA pseudouridylate synthase</fullName>
    </recommendedName>
    <alternativeName>
        <fullName evidence="3">RNA-uridine isomerase</fullName>
    </alternativeName>
</protein>
<evidence type="ECO:0000256" key="2">
    <source>
        <dbReference type="ARBA" id="ARBA00031870"/>
    </source>
</evidence>
<dbReference type="Proteomes" id="UP000249324">
    <property type="component" value="Unassembled WGS sequence"/>
</dbReference>
<dbReference type="GO" id="GO:0001522">
    <property type="term" value="P:pseudouridine synthesis"/>
    <property type="evidence" value="ECO:0007669"/>
    <property type="project" value="UniProtKB-ARBA"/>
</dbReference>
<proteinExistence type="predicted"/>
<dbReference type="Gene3D" id="3.30.2350.10">
    <property type="entry name" value="Pseudouridine synthase"/>
    <property type="match status" value="1"/>
</dbReference>
<dbReference type="InterPro" id="IPR050188">
    <property type="entry name" value="RluA_PseudoU_synthase"/>
</dbReference>
<name>A0ABD6FIE8_9PSEU</name>
<dbReference type="GO" id="GO:0006396">
    <property type="term" value="P:RNA processing"/>
    <property type="evidence" value="ECO:0007669"/>
    <property type="project" value="UniProtKB-ARBA"/>
</dbReference>
<dbReference type="EMBL" id="QGUI02000141">
    <property type="protein sequence ID" value="MFO7192889.1"/>
    <property type="molecule type" value="Genomic_DNA"/>
</dbReference>
<dbReference type="PROSITE" id="PS01129">
    <property type="entry name" value="PSI_RLU"/>
    <property type="match status" value="1"/>
</dbReference>
<dbReference type="InterPro" id="IPR020103">
    <property type="entry name" value="PsdUridine_synth_cat_dom_sf"/>
</dbReference>
<dbReference type="SUPFAM" id="SSF55120">
    <property type="entry name" value="Pseudouridine synthase"/>
    <property type="match status" value="1"/>
</dbReference>
<evidence type="ECO:0000313" key="6">
    <source>
        <dbReference type="Proteomes" id="UP000249324"/>
    </source>
</evidence>
<evidence type="ECO:0000256" key="1">
    <source>
        <dbReference type="ARBA" id="ARBA00000073"/>
    </source>
</evidence>
<dbReference type="InterPro" id="IPR006224">
    <property type="entry name" value="PsdUridine_synth_RluA-like_CS"/>
</dbReference>
<reference evidence="5 6" key="1">
    <citation type="journal article" date="2021" name="BMC Genomics">
        <title>Genome-resolved metagenome and metatranscriptome analyses of thermophilic composting reveal key bacterial players and their metabolic interactions.</title>
        <authorList>
            <person name="Braga L.P.P."/>
            <person name="Pereira R.V."/>
            <person name="Martins L.F."/>
            <person name="Moura L.M.S."/>
            <person name="Sanchez F.B."/>
            <person name="Patane J.S.L."/>
            <person name="da Silva A.M."/>
            <person name="Setubal J.C."/>
        </authorList>
    </citation>
    <scope>NUCLEOTIDE SEQUENCE [LARGE SCALE GENOMIC DNA]</scope>
    <source>
        <strain evidence="5">ZC4RG45</strain>
    </source>
</reference>
<dbReference type="PANTHER" id="PTHR21600:SF84">
    <property type="entry name" value="PSEUDOURIDINE SYNTHASE RSUA_RLUA-LIKE DOMAIN-CONTAINING PROTEIN"/>
    <property type="match status" value="1"/>
</dbReference>